<dbReference type="InterPro" id="IPR041588">
    <property type="entry name" value="Integrase_H2C2"/>
</dbReference>
<protein>
    <submittedName>
        <fullName evidence="2">Transposon Ty3-G Gag-Pol polyprotein</fullName>
    </submittedName>
</protein>
<comment type="caution">
    <text evidence="2">The sequence shown here is derived from an EMBL/GenBank/DDBJ whole genome shotgun (WGS) entry which is preliminary data.</text>
</comment>
<dbReference type="SUPFAM" id="SSF56672">
    <property type="entry name" value="DNA/RNA polymerases"/>
    <property type="match status" value="1"/>
</dbReference>
<keyword evidence="3" id="KW-1185">Reference proteome</keyword>
<proteinExistence type="predicted"/>
<dbReference type="InterPro" id="IPR043502">
    <property type="entry name" value="DNA/RNA_pol_sf"/>
</dbReference>
<gene>
    <name evidence="2" type="primary">TY3B-G_394</name>
    <name evidence="2" type="ORF">NPIL_624811</name>
</gene>
<evidence type="ECO:0000313" key="2">
    <source>
        <dbReference type="EMBL" id="GFT01819.1"/>
    </source>
</evidence>
<name>A0A8X6N9B0_NEPPI</name>
<dbReference type="AlphaFoldDB" id="A0A8X6N9B0"/>
<evidence type="ECO:0000313" key="3">
    <source>
        <dbReference type="Proteomes" id="UP000887013"/>
    </source>
</evidence>
<sequence length="162" mass="18584">MYNFYRRFIPKATLILAPLIKFFEDHVNKKKPRASKNPLECTKEADNSAAKATIADATLLKHLIPCATLNLRTDASNFAINSSLPGKRFFWPSMRKEIKDRIHACDKCQVTKVFKNTKVPFSTFVPPDARFVNIRIGYIEPFPDSIEYKYCLAIMNRHTQAA</sequence>
<dbReference type="EMBL" id="BMAW01007012">
    <property type="protein sequence ID" value="GFT01819.1"/>
    <property type="molecule type" value="Genomic_DNA"/>
</dbReference>
<dbReference type="Gene3D" id="1.10.340.70">
    <property type="match status" value="1"/>
</dbReference>
<organism evidence="2 3">
    <name type="scientific">Nephila pilipes</name>
    <name type="common">Giant wood spider</name>
    <name type="synonym">Nephila maculata</name>
    <dbReference type="NCBI Taxonomy" id="299642"/>
    <lineage>
        <taxon>Eukaryota</taxon>
        <taxon>Metazoa</taxon>
        <taxon>Ecdysozoa</taxon>
        <taxon>Arthropoda</taxon>
        <taxon>Chelicerata</taxon>
        <taxon>Arachnida</taxon>
        <taxon>Araneae</taxon>
        <taxon>Araneomorphae</taxon>
        <taxon>Entelegynae</taxon>
        <taxon>Araneoidea</taxon>
        <taxon>Nephilidae</taxon>
        <taxon>Nephila</taxon>
    </lineage>
</organism>
<dbReference type="GO" id="GO:0071897">
    <property type="term" value="P:DNA biosynthetic process"/>
    <property type="evidence" value="ECO:0007669"/>
    <property type="project" value="UniProtKB-ARBA"/>
</dbReference>
<feature type="domain" description="Integrase zinc-binding" evidence="1">
    <location>
        <begin position="87"/>
        <end position="112"/>
    </location>
</feature>
<dbReference type="Pfam" id="PF17921">
    <property type="entry name" value="Integrase_H2C2"/>
    <property type="match status" value="1"/>
</dbReference>
<evidence type="ECO:0000259" key="1">
    <source>
        <dbReference type="Pfam" id="PF17921"/>
    </source>
</evidence>
<reference evidence="2" key="1">
    <citation type="submission" date="2020-08" db="EMBL/GenBank/DDBJ databases">
        <title>Multicomponent nature underlies the extraordinary mechanical properties of spider dragline silk.</title>
        <authorList>
            <person name="Kono N."/>
            <person name="Nakamura H."/>
            <person name="Mori M."/>
            <person name="Yoshida Y."/>
            <person name="Ohtoshi R."/>
            <person name="Malay A.D."/>
            <person name="Moran D.A.P."/>
            <person name="Tomita M."/>
            <person name="Numata K."/>
            <person name="Arakawa K."/>
        </authorList>
    </citation>
    <scope>NUCLEOTIDE SEQUENCE</scope>
</reference>
<dbReference type="Proteomes" id="UP000887013">
    <property type="component" value="Unassembled WGS sequence"/>
</dbReference>
<dbReference type="OrthoDB" id="441971at2759"/>
<accession>A0A8X6N9B0</accession>